<gene>
    <name evidence="13" type="ORF">CYY_003937</name>
</gene>
<dbReference type="InterPro" id="IPR011012">
    <property type="entry name" value="Longin-like_dom_sf"/>
</dbReference>
<evidence type="ECO:0000259" key="12">
    <source>
        <dbReference type="PROSITE" id="PS50892"/>
    </source>
</evidence>
<dbReference type="SUPFAM" id="SSF64356">
    <property type="entry name" value="SNARE-like"/>
    <property type="match status" value="1"/>
</dbReference>
<dbReference type="OrthoDB" id="27923at2759"/>
<proteinExistence type="inferred from homology"/>
<dbReference type="Proteomes" id="UP000695562">
    <property type="component" value="Unassembled WGS sequence"/>
</dbReference>
<evidence type="ECO:0000256" key="4">
    <source>
        <dbReference type="ARBA" id="ARBA00023136"/>
    </source>
</evidence>
<evidence type="ECO:0000256" key="2">
    <source>
        <dbReference type="ARBA" id="ARBA00008025"/>
    </source>
</evidence>
<dbReference type="AlphaFoldDB" id="A0A8J4PXQ1"/>
<dbReference type="PANTHER" id="PTHR45806:SF2">
    <property type="entry name" value="SYNAPTOBREVIN HOMOLOG YKT6-RELATED"/>
    <property type="match status" value="1"/>
</dbReference>
<name>A0A8J4PXQ1_9MYCE</name>
<dbReference type="SUPFAM" id="SSF58038">
    <property type="entry name" value="SNARE fusion complex"/>
    <property type="match status" value="1"/>
</dbReference>
<evidence type="ECO:0000256" key="5">
    <source>
        <dbReference type="ARBA" id="ARBA00023139"/>
    </source>
</evidence>
<dbReference type="SMART" id="SM01270">
    <property type="entry name" value="Longin"/>
    <property type="match status" value="1"/>
</dbReference>
<comment type="subcellular location">
    <subcellularLocation>
        <location evidence="1">Cytoplasmic vesicle membrane</location>
    </subcellularLocation>
    <subcellularLocation>
        <location evidence="9">Endomembrane system</location>
        <topology evidence="9">Lipid-anchor</topology>
        <orientation evidence="9">Cytoplasmic side</orientation>
    </subcellularLocation>
</comment>
<sequence length="202" mass="22660">MKVYSIGIFKVTPGGKPVLLSIVYELSSFGFFQRGSVKEVSLFVSRETVGRTGVNERVSMEHTQTQKVCHTTVDSKGLGCTVLTDSEYPGRVAHSLIRLALDEFNKVHNESVWRAINTDTELPTPALEQLILKYQNPHEADPMMNLQKNLDETITIVKKTVEQLGQRGEKLEDIASKSDDLSFQSKAFMQNAERMNKCCGYV</sequence>
<evidence type="ECO:0000256" key="1">
    <source>
        <dbReference type="ARBA" id="ARBA00004156"/>
    </source>
</evidence>
<evidence type="ECO:0000256" key="3">
    <source>
        <dbReference type="ARBA" id="ARBA00022481"/>
    </source>
</evidence>
<dbReference type="EMBL" id="AJWJ01000131">
    <property type="protein sequence ID" value="KAF2074749.1"/>
    <property type="molecule type" value="Genomic_DNA"/>
</dbReference>
<dbReference type="GO" id="GO:0006888">
    <property type="term" value="P:endoplasmic reticulum to Golgi vesicle-mediated transport"/>
    <property type="evidence" value="ECO:0007669"/>
    <property type="project" value="TreeGrafter"/>
</dbReference>
<keyword evidence="10" id="KW-0175">Coiled coil</keyword>
<keyword evidence="4" id="KW-0472">Membrane</keyword>
<comment type="caution">
    <text evidence="13">The sequence shown here is derived from an EMBL/GenBank/DDBJ whole genome shotgun (WGS) entry which is preliminary data.</text>
</comment>
<dbReference type="GO" id="GO:0030659">
    <property type="term" value="C:cytoplasmic vesicle membrane"/>
    <property type="evidence" value="ECO:0007669"/>
    <property type="project" value="UniProtKB-SubCell"/>
</dbReference>
<reference evidence="13" key="1">
    <citation type="submission" date="2020-01" db="EMBL/GenBank/DDBJ databases">
        <title>Development of genomics and gene disruption for Polysphondylium violaceum indicates a role for the polyketide synthase stlB in stalk morphogenesis.</title>
        <authorList>
            <person name="Narita B."/>
            <person name="Kawabe Y."/>
            <person name="Kin K."/>
            <person name="Saito T."/>
            <person name="Gibbs R."/>
            <person name="Kuspa A."/>
            <person name="Muzny D."/>
            <person name="Queller D."/>
            <person name="Richards S."/>
            <person name="Strassman J."/>
            <person name="Sucgang R."/>
            <person name="Worley K."/>
            <person name="Schaap P."/>
        </authorList>
    </citation>
    <scope>NUCLEOTIDE SEQUENCE</scope>
    <source>
        <strain evidence="13">QSvi11</strain>
    </source>
</reference>
<dbReference type="Gene3D" id="3.30.450.50">
    <property type="entry name" value="Longin domain"/>
    <property type="match status" value="1"/>
</dbReference>
<keyword evidence="8" id="KW-0968">Cytoplasmic vesicle</keyword>
<dbReference type="GO" id="GO:0005794">
    <property type="term" value="C:Golgi apparatus"/>
    <property type="evidence" value="ECO:0007669"/>
    <property type="project" value="TreeGrafter"/>
</dbReference>
<keyword evidence="7" id="KW-0636">Prenylation</keyword>
<dbReference type="CDD" id="cd14824">
    <property type="entry name" value="Longin"/>
    <property type="match status" value="1"/>
</dbReference>
<feature type="domain" description="V-SNARE coiled-coil homology" evidence="12">
    <location>
        <begin position="142"/>
        <end position="202"/>
    </location>
</feature>
<keyword evidence="3" id="KW-0488">Methylation</keyword>
<dbReference type="GO" id="GO:0005484">
    <property type="term" value="F:SNAP receptor activity"/>
    <property type="evidence" value="ECO:0007669"/>
    <property type="project" value="TreeGrafter"/>
</dbReference>
<dbReference type="PANTHER" id="PTHR45806">
    <property type="entry name" value="SYNAPTOBREVIN HOMOLOG YKT6"/>
    <property type="match status" value="1"/>
</dbReference>
<dbReference type="InterPro" id="IPR042855">
    <property type="entry name" value="V_SNARE_CC"/>
</dbReference>
<organism evidence="13 14">
    <name type="scientific">Polysphondylium violaceum</name>
    <dbReference type="NCBI Taxonomy" id="133409"/>
    <lineage>
        <taxon>Eukaryota</taxon>
        <taxon>Amoebozoa</taxon>
        <taxon>Evosea</taxon>
        <taxon>Eumycetozoa</taxon>
        <taxon>Dictyostelia</taxon>
        <taxon>Dictyosteliales</taxon>
        <taxon>Dictyosteliaceae</taxon>
        <taxon>Polysphondylium</taxon>
    </lineage>
</organism>
<evidence type="ECO:0000256" key="7">
    <source>
        <dbReference type="ARBA" id="ARBA00023289"/>
    </source>
</evidence>
<evidence type="ECO:0000256" key="6">
    <source>
        <dbReference type="ARBA" id="ARBA00023288"/>
    </source>
</evidence>
<dbReference type="InterPro" id="IPR010908">
    <property type="entry name" value="Longin_dom"/>
</dbReference>
<keyword evidence="5" id="KW-0564">Palmitate</keyword>
<keyword evidence="6" id="KW-0449">Lipoprotein</keyword>
<dbReference type="PROSITE" id="PS50859">
    <property type="entry name" value="LONGIN"/>
    <property type="match status" value="1"/>
</dbReference>
<keyword evidence="14" id="KW-1185">Reference proteome</keyword>
<comment type="similarity">
    <text evidence="2">Belongs to the synaptobrevin family.</text>
</comment>
<dbReference type="Pfam" id="PF00957">
    <property type="entry name" value="Synaptobrevin"/>
    <property type="match status" value="1"/>
</dbReference>
<evidence type="ECO:0000259" key="11">
    <source>
        <dbReference type="PROSITE" id="PS50859"/>
    </source>
</evidence>
<feature type="domain" description="Longin" evidence="11">
    <location>
        <begin position="7"/>
        <end position="113"/>
    </location>
</feature>
<evidence type="ECO:0000256" key="9">
    <source>
        <dbReference type="ARBA" id="ARBA00046278"/>
    </source>
</evidence>
<evidence type="ECO:0008006" key="15">
    <source>
        <dbReference type="Google" id="ProtNLM"/>
    </source>
</evidence>
<accession>A0A8J4PXQ1</accession>
<protein>
    <recommendedName>
        <fullName evidence="15">Synaptobrevin domain-containing protein</fullName>
    </recommendedName>
</protein>
<evidence type="ECO:0000256" key="8">
    <source>
        <dbReference type="ARBA" id="ARBA00023329"/>
    </source>
</evidence>
<dbReference type="Gene3D" id="1.20.5.110">
    <property type="match status" value="1"/>
</dbReference>
<evidence type="ECO:0000256" key="10">
    <source>
        <dbReference type="PROSITE-ProRule" id="PRU00290"/>
    </source>
</evidence>
<evidence type="ECO:0000313" key="14">
    <source>
        <dbReference type="Proteomes" id="UP000695562"/>
    </source>
</evidence>
<evidence type="ECO:0000313" key="13">
    <source>
        <dbReference type="EMBL" id="KAF2074749.1"/>
    </source>
</evidence>
<dbReference type="PROSITE" id="PS50892">
    <property type="entry name" value="V_SNARE"/>
    <property type="match status" value="1"/>
</dbReference>